<keyword evidence="1" id="KW-0645">Protease</keyword>
<dbReference type="InterPro" id="IPR041588">
    <property type="entry name" value="Integrase_H2C2"/>
</dbReference>
<dbReference type="Gene3D" id="3.30.420.10">
    <property type="entry name" value="Ribonuclease H-like superfamily/Ribonuclease H"/>
    <property type="match status" value="1"/>
</dbReference>
<gene>
    <name evidence="7" type="ORF">Tco_0706056</name>
</gene>
<sequence>MTPESIQAMIDQALLQNSTNGDGSHSSHGDNRRNVQTARPCFYADFMKCQPLNFKGTEGVVGLTRWIEKMESIRILGPEAYAMTWEVLKKKMTDKYCPQGEGAFIGDLCPNAQVTIYPQIGQCSPEGPQVANKCGAPGHFKRDCPKLKNKDGGNGNAQGWVYAVGNAKKRGNASGNPDANRLPPVGPVEFLNRLNSGAASRSSRTVSMAPSNEGIIAYQLPSAFSTKDVHDYRALNKTDSEVSLCSTLQIDVYLINSRDPVGKREENAFQLIKQKLCSAPILALPEGSEDFVVYCDASHKGLGDVLMQREKVIAYASRQLKVHEKNYTTHDLELRSVVFALKLWRHYLYGLACTVKGKRSGDELSPHIEAQKPENLVNEDVGGIIRRDIPKERLEPVSDGTLCLHGRSWLPCYGDLRSVIMYESHKSKYSIHPGSEKMYQDMKKLYWWPNMKADIATYVSKCLTCARVKGPKHQGRQGFPSTKLKLPTSNFWRSFLKALGTDISMSTAYHLETDGQSERTIQTLEDMLRAYVIDFGKGWDRQKSYADQKRKPMDFEVGDRVMLKAWNFSRVEQSFTYFPCVNMKKCYADEPLVMPLEGIHVDDKLQFVEEPVEIMEREIKRLKRSRIPLVKVRWNSRRGPEFTWEREIRSQQKIPTTSSQIGLRITTRAWIRLSSNLKSKEPTIQVVLDALKLTPFYNAFEISADVPEIYMQEFWVTVTRHHSSLRFKLDGKSHTVNVDNFRDMLKICPKLPGQKFEEPPLEEDILSFIRDLGHTGEIKFLSDVNVNHMHQPWRSFAAIINKCLSGKTTALESLRLSRAQILWGMYHNKQVDYVYLLWEDLVFQVENKNSKKNSDMYYPCFTKVIIDYFMAKDQAIPRRNKMFWHYVRDDFMFTTIRVISKHKDTQEYIAILPQHLTNQAMLESEAFKTYRAYATGEKAPKSKATKKKTDSESSPKTKPS</sequence>
<reference evidence="7" key="2">
    <citation type="submission" date="2022-01" db="EMBL/GenBank/DDBJ databases">
        <authorList>
            <person name="Yamashiro T."/>
            <person name="Shiraishi A."/>
            <person name="Satake H."/>
            <person name="Nakayama K."/>
        </authorList>
    </citation>
    <scope>NUCLEOTIDE SEQUENCE</scope>
</reference>
<dbReference type="Proteomes" id="UP001151760">
    <property type="component" value="Unassembled WGS sequence"/>
</dbReference>
<feature type="domain" description="CCHC-type" evidence="6">
    <location>
        <begin position="133"/>
        <end position="146"/>
    </location>
</feature>
<keyword evidence="4" id="KW-0863">Zinc-finger</keyword>
<keyword evidence="8" id="KW-1185">Reference proteome</keyword>
<evidence type="ECO:0000256" key="4">
    <source>
        <dbReference type="PROSITE-ProRule" id="PRU00047"/>
    </source>
</evidence>
<dbReference type="Pfam" id="PF17919">
    <property type="entry name" value="RT_RNaseH_2"/>
    <property type="match status" value="1"/>
</dbReference>
<dbReference type="PANTHER" id="PTHR37984:SF5">
    <property type="entry name" value="PROTEIN NYNRIN-LIKE"/>
    <property type="match status" value="1"/>
</dbReference>
<evidence type="ECO:0000313" key="7">
    <source>
        <dbReference type="EMBL" id="GJS73215.1"/>
    </source>
</evidence>
<proteinExistence type="predicted"/>
<keyword evidence="7" id="KW-0808">Transferase</keyword>
<comment type="caution">
    <text evidence="7">The sequence shown here is derived from an EMBL/GenBank/DDBJ whole genome shotgun (WGS) entry which is preliminary data.</text>
</comment>
<evidence type="ECO:0000256" key="5">
    <source>
        <dbReference type="SAM" id="MobiDB-lite"/>
    </source>
</evidence>
<reference evidence="7" key="1">
    <citation type="journal article" date="2022" name="Int. J. Mol. Sci.">
        <title>Draft Genome of Tanacetum Coccineum: Genomic Comparison of Closely Related Tanacetum-Family Plants.</title>
        <authorList>
            <person name="Yamashiro T."/>
            <person name="Shiraishi A."/>
            <person name="Nakayama K."/>
            <person name="Satake H."/>
        </authorList>
    </citation>
    <scope>NUCLEOTIDE SEQUENCE</scope>
</reference>
<accession>A0ABQ4Y6G6</accession>
<dbReference type="PANTHER" id="PTHR37984">
    <property type="entry name" value="PROTEIN CBG26694"/>
    <property type="match status" value="1"/>
</dbReference>
<evidence type="ECO:0000313" key="8">
    <source>
        <dbReference type="Proteomes" id="UP001151760"/>
    </source>
</evidence>
<dbReference type="InterPro" id="IPR043502">
    <property type="entry name" value="DNA/RNA_pol_sf"/>
</dbReference>
<organism evidence="7 8">
    <name type="scientific">Tanacetum coccineum</name>
    <dbReference type="NCBI Taxonomy" id="301880"/>
    <lineage>
        <taxon>Eukaryota</taxon>
        <taxon>Viridiplantae</taxon>
        <taxon>Streptophyta</taxon>
        <taxon>Embryophyta</taxon>
        <taxon>Tracheophyta</taxon>
        <taxon>Spermatophyta</taxon>
        <taxon>Magnoliopsida</taxon>
        <taxon>eudicotyledons</taxon>
        <taxon>Gunneridae</taxon>
        <taxon>Pentapetalae</taxon>
        <taxon>asterids</taxon>
        <taxon>campanulids</taxon>
        <taxon>Asterales</taxon>
        <taxon>Asteraceae</taxon>
        <taxon>Asteroideae</taxon>
        <taxon>Anthemideae</taxon>
        <taxon>Anthemidinae</taxon>
        <taxon>Tanacetum</taxon>
    </lineage>
</organism>
<feature type="region of interest" description="Disordered" evidence="5">
    <location>
        <begin position="936"/>
        <end position="960"/>
    </location>
</feature>
<dbReference type="InterPro" id="IPR001878">
    <property type="entry name" value="Znf_CCHC"/>
</dbReference>
<dbReference type="Pfam" id="PF17921">
    <property type="entry name" value="Integrase_H2C2"/>
    <property type="match status" value="1"/>
</dbReference>
<keyword evidence="3" id="KW-0511">Multifunctional enzyme</keyword>
<keyword evidence="2" id="KW-0238">DNA-binding</keyword>
<dbReference type="GO" id="GO:0003964">
    <property type="term" value="F:RNA-directed DNA polymerase activity"/>
    <property type="evidence" value="ECO:0007669"/>
    <property type="project" value="UniProtKB-KW"/>
</dbReference>
<name>A0ABQ4Y6G6_9ASTR</name>
<evidence type="ECO:0000259" key="6">
    <source>
        <dbReference type="PROSITE" id="PS50158"/>
    </source>
</evidence>
<dbReference type="InterPro" id="IPR012337">
    <property type="entry name" value="RNaseH-like_sf"/>
</dbReference>
<keyword evidence="4" id="KW-0479">Metal-binding</keyword>
<keyword evidence="1" id="KW-0378">Hydrolase</keyword>
<keyword evidence="4" id="KW-0862">Zinc</keyword>
<dbReference type="InterPro" id="IPR041577">
    <property type="entry name" value="RT_RNaseH_2"/>
</dbReference>
<dbReference type="PROSITE" id="PS50158">
    <property type="entry name" value="ZF_CCHC"/>
    <property type="match status" value="1"/>
</dbReference>
<dbReference type="InterPro" id="IPR036875">
    <property type="entry name" value="Znf_CCHC_sf"/>
</dbReference>
<keyword evidence="7" id="KW-0548">Nucleotidyltransferase</keyword>
<dbReference type="SUPFAM" id="SSF53098">
    <property type="entry name" value="Ribonuclease H-like"/>
    <property type="match status" value="1"/>
</dbReference>
<evidence type="ECO:0000256" key="2">
    <source>
        <dbReference type="ARBA" id="ARBA00023125"/>
    </source>
</evidence>
<dbReference type="SUPFAM" id="SSF56672">
    <property type="entry name" value="DNA/RNA polymerases"/>
    <property type="match status" value="1"/>
</dbReference>
<dbReference type="Gene3D" id="1.10.340.70">
    <property type="match status" value="1"/>
</dbReference>
<keyword evidence="7" id="KW-0695">RNA-directed DNA polymerase</keyword>
<protein>
    <submittedName>
        <fullName evidence="7">Reverse transcriptase domain-containing protein</fullName>
    </submittedName>
</protein>
<feature type="compositionally biased region" description="Basic and acidic residues" evidence="5">
    <location>
        <begin position="947"/>
        <end position="960"/>
    </location>
</feature>
<dbReference type="SUPFAM" id="SSF57756">
    <property type="entry name" value="Retrovirus zinc finger-like domains"/>
    <property type="match status" value="1"/>
</dbReference>
<dbReference type="InterPro" id="IPR050951">
    <property type="entry name" value="Retrovirus_Pol_polyprotein"/>
</dbReference>
<dbReference type="EMBL" id="BQNB010010138">
    <property type="protein sequence ID" value="GJS73215.1"/>
    <property type="molecule type" value="Genomic_DNA"/>
</dbReference>
<evidence type="ECO:0000256" key="3">
    <source>
        <dbReference type="ARBA" id="ARBA00023268"/>
    </source>
</evidence>
<dbReference type="Pfam" id="PF00098">
    <property type="entry name" value="zf-CCHC"/>
    <property type="match status" value="1"/>
</dbReference>
<dbReference type="InterPro" id="IPR036397">
    <property type="entry name" value="RNaseH_sf"/>
</dbReference>
<evidence type="ECO:0000256" key="1">
    <source>
        <dbReference type="ARBA" id="ARBA00022670"/>
    </source>
</evidence>